<dbReference type="AlphaFoldDB" id="W4LDK6"/>
<name>W4LDK6_9BACT</name>
<sequence length="57" mass="6418">MLAHGPDVVSAEMQASAHLKATFIAAATAQDKSMLPRPFHERFRFIRPDRGRRLTGR</sequence>
<evidence type="ECO:0000313" key="1">
    <source>
        <dbReference type="EMBL" id="ETW95386.1"/>
    </source>
</evidence>
<reference evidence="1 2" key="1">
    <citation type="journal article" date="2014" name="Nature">
        <title>An environmental bacterial taxon with a large and distinct metabolic repertoire.</title>
        <authorList>
            <person name="Wilson M.C."/>
            <person name="Mori T."/>
            <person name="Ruckert C."/>
            <person name="Uria A.R."/>
            <person name="Helf M.J."/>
            <person name="Takada K."/>
            <person name="Gernert C."/>
            <person name="Steffens U.A."/>
            <person name="Heycke N."/>
            <person name="Schmitt S."/>
            <person name="Rinke C."/>
            <person name="Helfrich E.J."/>
            <person name="Brachmann A.O."/>
            <person name="Gurgui C."/>
            <person name="Wakimoto T."/>
            <person name="Kracht M."/>
            <person name="Crusemann M."/>
            <person name="Hentschel U."/>
            <person name="Abe I."/>
            <person name="Matsunaga S."/>
            <person name="Kalinowski J."/>
            <person name="Takeyama H."/>
            <person name="Piel J."/>
        </authorList>
    </citation>
    <scope>NUCLEOTIDE SEQUENCE [LARGE SCALE GENOMIC DNA]</scope>
    <source>
        <strain evidence="2">TSY2</strain>
    </source>
</reference>
<dbReference type="EMBL" id="AZHX01002322">
    <property type="protein sequence ID" value="ETW95386.1"/>
    <property type="molecule type" value="Genomic_DNA"/>
</dbReference>
<dbReference type="Proteomes" id="UP000019140">
    <property type="component" value="Unassembled WGS sequence"/>
</dbReference>
<keyword evidence="2" id="KW-1185">Reference proteome</keyword>
<accession>W4LDK6</accession>
<dbReference type="HOGENOM" id="CLU_2988065_0_0_7"/>
<proteinExistence type="predicted"/>
<evidence type="ECO:0000313" key="2">
    <source>
        <dbReference type="Proteomes" id="UP000019140"/>
    </source>
</evidence>
<protein>
    <submittedName>
        <fullName evidence="1">Uncharacterized protein</fullName>
    </submittedName>
</protein>
<comment type="caution">
    <text evidence="1">The sequence shown here is derived from an EMBL/GenBank/DDBJ whole genome shotgun (WGS) entry which is preliminary data.</text>
</comment>
<organism evidence="1 2">
    <name type="scientific">Candidatus Entotheonella gemina</name>
    <dbReference type="NCBI Taxonomy" id="1429439"/>
    <lineage>
        <taxon>Bacteria</taxon>
        <taxon>Pseudomonadati</taxon>
        <taxon>Nitrospinota/Tectimicrobiota group</taxon>
        <taxon>Candidatus Tectimicrobiota</taxon>
        <taxon>Candidatus Entotheonellia</taxon>
        <taxon>Candidatus Entotheonellales</taxon>
        <taxon>Candidatus Entotheonellaceae</taxon>
        <taxon>Candidatus Entotheonella</taxon>
    </lineage>
</organism>
<gene>
    <name evidence="1" type="ORF">ETSY2_48210</name>
</gene>